<feature type="region of interest" description="Disordered" evidence="12">
    <location>
        <begin position="1"/>
        <end position="22"/>
    </location>
</feature>
<comment type="cofactor">
    <cofactor evidence="10 11">
        <name>[4Fe-4S] cluster</name>
        <dbReference type="ChEBI" id="CHEBI:49883"/>
    </cofactor>
    <text evidence="10 11">Binds 1 [4Fe-4S] cluster.</text>
</comment>
<keyword evidence="5 10" id="KW-0862">Zinc</keyword>
<evidence type="ECO:0000259" key="13">
    <source>
        <dbReference type="PROSITE" id="PS51379"/>
    </source>
</evidence>
<sequence length="142" mass="15960">MVREVDYNPKPIDDNFLQEPDQYPVTGEHNGHKAFAEGKVRQDADGKPYPTKLGIHGSQVAVDWEACLADGVCMDVCPVDVFEWFLNPGKKGTGNDKIIQKGTEEWDKYRTDKSEPIREQDCIFCMACQQSCPTHAIKITSP</sequence>
<dbReference type="PIRSF" id="PIRSF000068">
    <property type="entry name" value="Zn_Fdx_Sulfol"/>
    <property type="match status" value="1"/>
</dbReference>
<evidence type="ECO:0000256" key="2">
    <source>
        <dbReference type="ARBA" id="ARBA00022485"/>
    </source>
</evidence>
<evidence type="ECO:0000256" key="1">
    <source>
        <dbReference type="ARBA" id="ARBA00022448"/>
    </source>
</evidence>
<evidence type="ECO:0000313" key="14">
    <source>
        <dbReference type="EMBL" id="MBE5728450.1"/>
    </source>
</evidence>
<dbReference type="PANTHER" id="PTHR43687">
    <property type="entry name" value="ADENYLYLSULFATE REDUCTASE, BETA SUBUNIT"/>
    <property type="match status" value="1"/>
</dbReference>
<dbReference type="Gene3D" id="3.30.70.20">
    <property type="match status" value="1"/>
</dbReference>
<evidence type="ECO:0000256" key="8">
    <source>
        <dbReference type="ARBA" id="ARBA00023014"/>
    </source>
</evidence>
<dbReference type="GO" id="GO:0051539">
    <property type="term" value="F:4 iron, 4 sulfur cluster binding"/>
    <property type="evidence" value="ECO:0007669"/>
    <property type="project" value="UniProtKB-KW"/>
</dbReference>
<feature type="binding site" evidence="11">
    <location>
        <position position="56"/>
    </location>
    <ligand>
        <name>Zn(2+)</name>
        <dbReference type="ChEBI" id="CHEBI:29105"/>
    </ligand>
</feature>
<gene>
    <name evidence="14" type="ORF">IHE51_01155</name>
</gene>
<feature type="compositionally biased region" description="Basic and acidic residues" evidence="12">
    <location>
        <begin position="1"/>
        <end position="13"/>
    </location>
</feature>
<dbReference type="PANTHER" id="PTHR43687:SF6">
    <property type="entry name" value="L-ASPARTATE SEMIALDEHYDE SULFURTRANSFERASE IRON-SULFUR SUBUNIT"/>
    <property type="match status" value="1"/>
</dbReference>
<keyword evidence="4" id="KW-0677">Repeat</keyword>
<dbReference type="InterPro" id="IPR050572">
    <property type="entry name" value="Fe-S_Ferredoxin"/>
</dbReference>
<accession>A0A8T3UVC3</accession>
<evidence type="ECO:0000256" key="11">
    <source>
        <dbReference type="PIRSR" id="PIRSR000068-1"/>
    </source>
</evidence>
<evidence type="ECO:0000256" key="6">
    <source>
        <dbReference type="ARBA" id="ARBA00022982"/>
    </source>
</evidence>
<name>A0A8T3UVC3_9ARCH</name>
<reference evidence="14 15" key="1">
    <citation type="submission" date="2020-09" db="EMBL/GenBank/DDBJ databases">
        <title>Genomic characterization of a novel Parvarchaeota family in acid mine drainage sediments.</title>
        <authorList>
            <person name="Luo Z.-H."/>
        </authorList>
    </citation>
    <scope>NUCLEOTIDE SEQUENCE [LARGE SCALE GENOMIC DNA]</scope>
    <source>
        <strain evidence="14">MAS1_bins.189</strain>
    </source>
</reference>
<dbReference type="InterPro" id="IPR017900">
    <property type="entry name" value="4Fe4S_Fe_S_CS"/>
</dbReference>
<evidence type="ECO:0000256" key="5">
    <source>
        <dbReference type="ARBA" id="ARBA00022833"/>
    </source>
</evidence>
<dbReference type="AlphaFoldDB" id="A0A8T3UVC3"/>
<dbReference type="GO" id="GO:0016491">
    <property type="term" value="F:oxidoreductase activity"/>
    <property type="evidence" value="ECO:0007669"/>
    <property type="project" value="UniProtKB-ARBA"/>
</dbReference>
<comment type="caution">
    <text evidence="14">The sequence shown here is derived from an EMBL/GenBank/DDBJ whole genome shotgun (WGS) entry which is preliminary data.</text>
</comment>
<dbReference type="PROSITE" id="PS51379">
    <property type="entry name" value="4FE4S_FER_2"/>
    <property type="match status" value="2"/>
</dbReference>
<evidence type="ECO:0000256" key="4">
    <source>
        <dbReference type="ARBA" id="ARBA00022737"/>
    </source>
</evidence>
<dbReference type="GO" id="GO:0051538">
    <property type="term" value="F:3 iron, 4 sulfur cluster binding"/>
    <property type="evidence" value="ECO:0007669"/>
    <property type="project" value="UniProtKB-KW"/>
</dbReference>
<keyword evidence="6 10" id="KW-0249">Electron transport</keyword>
<evidence type="ECO:0000256" key="12">
    <source>
        <dbReference type="SAM" id="MobiDB-lite"/>
    </source>
</evidence>
<feature type="binding site" evidence="11">
    <location>
        <position position="125"/>
    </location>
    <ligand>
        <name>[4Fe-4S] cluster</name>
        <dbReference type="ChEBI" id="CHEBI:49883"/>
    </ligand>
</feature>
<feature type="domain" description="4Fe-4S ferredoxin-type" evidence="13">
    <location>
        <begin position="113"/>
        <end position="142"/>
    </location>
</feature>
<feature type="binding site" evidence="11">
    <location>
        <position position="32"/>
    </location>
    <ligand>
        <name>Zn(2+)</name>
        <dbReference type="ChEBI" id="CHEBI:29105"/>
    </ligand>
</feature>
<evidence type="ECO:0000256" key="7">
    <source>
        <dbReference type="ARBA" id="ARBA00023004"/>
    </source>
</evidence>
<comment type="cofactor">
    <cofactor evidence="10 11">
        <name>Zn(2+)</name>
        <dbReference type="ChEBI" id="CHEBI:29105"/>
    </cofactor>
    <text evidence="10 11">Binds 1 zinc ion.</text>
</comment>
<feature type="binding site" evidence="11">
    <location>
        <position position="122"/>
    </location>
    <ligand>
        <name>[4Fe-4S] cluster</name>
        <dbReference type="ChEBI" id="CHEBI:49883"/>
    </ligand>
</feature>
<keyword evidence="1 10" id="KW-0813">Transport</keyword>
<keyword evidence="3 10" id="KW-0479">Metal-binding</keyword>
<dbReference type="InterPro" id="IPR017896">
    <property type="entry name" value="4Fe4S_Fe-S-bd"/>
</dbReference>
<evidence type="ECO:0000256" key="10">
    <source>
        <dbReference type="PIRNR" id="PIRNR000068"/>
    </source>
</evidence>
<dbReference type="EMBL" id="JADFAR010000012">
    <property type="protein sequence ID" value="MBE5728450.1"/>
    <property type="molecule type" value="Genomic_DNA"/>
</dbReference>
<dbReference type="GO" id="GO:0008270">
    <property type="term" value="F:zinc ion binding"/>
    <property type="evidence" value="ECO:0007669"/>
    <property type="project" value="InterPro"/>
</dbReference>
<evidence type="ECO:0000256" key="9">
    <source>
        <dbReference type="ARBA" id="ARBA00023291"/>
    </source>
</evidence>
<keyword evidence="2 10" id="KW-0004">4Fe-4S</keyword>
<keyword evidence="9 10" id="KW-0003">3Fe-4S</keyword>
<evidence type="ECO:0000313" key="15">
    <source>
        <dbReference type="Proteomes" id="UP000718571"/>
    </source>
</evidence>
<dbReference type="PROSITE" id="PS00198">
    <property type="entry name" value="4FE4S_FER_1"/>
    <property type="match status" value="1"/>
</dbReference>
<feature type="binding site" evidence="11">
    <location>
        <position position="128"/>
    </location>
    <ligand>
        <name>[4Fe-4S] cluster</name>
        <dbReference type="ChEBI" id="CHEBI:49883"/>
    </ligand>
</feature>
<keyword evidence="7 10" id="KW-0408">Iron</keyword>
<dbReference type="InterPro" id="IPR009157">
    <property type="entry name" value="Fd_Zn-bd"/>
</dbReference>
<proteinExistence type="predicted"/>
<feature type="binding site" evidence="11">
    <location>
        <position position="132"/>
    </location>
    <ligand>
        <name>[3Fe-4S] cluster</name>
        <dbReference type="ChEBI" id="CHEBI:21137"/>
    </ligand>
</feature>
<protein>
    <recommendedName>
        <fullName evidence="10">Zinc-containing ferredoxin</fullName>
    </recommendedName>
</protein>
<dbReference type="Proteomes" id="UP000718571">
    <property type="component" value="Unassembled WGS sequence"/>
</dbReference>
<feature type="binding site" evidence="11">
    <location>
        <position position="67"/>
    </location>
    <ligand>
        <name>[3Fe-4S] cluster</name>
        <dbReference type="ChEBI" id="CHEBI:21137"/>
    </ligand>
</feature>
<feature type="binding site" evidence="11">
    <location>
        <position position="29"/>
    </location>
    <ligand>
        <name>Zn(2+)</name>
        <dbReference type="ChEBI" id="CHEBI:29105"/>
    </ligand>
</feature>
<dbReference type="Pfam" id="PF13237">
    <property type="entry name" value="Fer4_10"/>
    <property type="match status" value="1"/>
</dbReference>
<feature type="binding site" evidence="11">
    <location>
        <position position="77"/>
    </location>
    <ligand>
        <name>[4Fe-4S] cluster</name>
        <dbReference type="ChEBI" id="CHEBI:49883"/>
    </ligand>
</feature>
<dbReference type="GO" id="GO:0009055">
    <property type="term" value="F:electron transfer activity"/>
    <property type="evidence" value="ECO:0007669"/>
    <property type="project" value="InterPro"/>
</dbReference>
<organism evidence="14 15">
    <name type="scientific">Candidatus Acidifodinimicrobium mancum</name>
    <dbReference type="NCBI Taxonomy" id="2898728"/>
    <lineage>
        <taxon>Archaea</taxon>
        <taxon>Candidatus Parvarchaeota</taxon>
        <taxon>Candidatus Acidifodinimicrobiaceae</taxon>
        <taxon>Candidatus Acidifodinimicrobium</taxon>
    </lineage>
</organism>
<evidence type="ECO:0000256" key="3">
    <source>
        <dbReference type="ARBA" id="ARBA00022723"/>
    </source>
</evidence>
<keyword evidence="8 10" id="KW-0411">Iron-sulfur</keyword>
<comment type="cofactor">
    <cofactor evidence="10 11">
        <name>[3Fe-4S] cluster</name>
        <dbReference type="ChEBI" id="CHEBI:21137"/>
    </cofactor>
    <text evidence="10 11">Binds 1 [3Fe-4S] cluster.</text>
</comment>
<comment type="function">
    <text evidence="10">Ferredoxins are iron-sulfur proteins that transfer electrons in a wide variety of metabolic reactions.</text>
</comment>
<dbReference type="SUPFAM" id="SSF54862">
    <property type="entry name" value="4Fe-4S ferredoxins"/>
    <property type="match status" value="1"/>
</dbReference>
<feature type="domain" description="4Fe-4S ferredoxin-type" evidence="13">
    <location>
        <begin position="58"/>
        <end position="87"/>
    </location>
</feature>
<feature type="binding site" evidence="11">
    <location>
        <position position="73"/>
    </location>
    <ligand>
        <name>[3Fe-4S] cluster</name>
        <dbReference type="ChEBI" id="CHEBI:21137"/>
    </ligand>
</feature>